<reference evidence="2" key="1">
    <citation type="submission" date="2022-05" db="EMBL/GenBank/DDBJ databases">
        <authorList>
            <person name="Park J.-S."/>
        </authorList>
    </citation>
    <scope>NUCLEOTIDE SEQUENCE</scope>
    <source>
        <strain evidence="2">2012CJ34-3</strain>
    </source>
</reference>
<proteinExistence type="predicted"/>
<evidence type="ECO:0000256" key="1">
    <source>
        <dbReference type="SAM" id="Phobius"/>
    </source>
</evidence>
<dbReference type="RefSeq" id="WP_249972379.1">
    <property type="nucleotide sequence ID" value="NZ_JAMFLZ010000002.1"/>
</dbReference>
<accession>A0ABT0QE30</accession>
<name>A0ABT0QE30_9FLAO</name>
<feature type="transmembrane region" description="Helical" evidence="1">
    <location>
        <begin position="79"/>
        <end position="97"/>
    </location>
</feature>
<evidence type="ECO:0000313" key="2">
    <source>
        <dbReference type="EMBL" id="MCL6294499.1"/>
    </source>
</evidence>
<sequence>MINCKNCNTSLSAESDYCNVCGGKVIRNRLTLKNLFEHISETFFNYDNKLLRTFLTLFKKPDDVIGGYIRGTRKKYVNVISYFALAITLAGLQIFIIQKFQTDLTFYDTTTEIGQKQQALFDKIFKLTSDYQSLIMMLYIPFYALFARIVFFKINKLNYTELLVVFLYAQAQMSISIAMITIIVVPLNIISFTAMGFFIMPLQILYFTYCLKHVYGLNNTQMLIRTLIFIGILGFIMLLFIIAGAIFAAKSGMFDEMFEAQKAAAEAARQAQ</sequence>
<feature type="transmembrane region" description="Helical" evidence="1">
    <location>
        <begin position="131"/>
        <end position="151"/>
    </location>
</feature>
<dbReference type="Proteomes" id="UP001165381">
    <property type="component" value="Unassembled WGS sequence"/>
</dbReference>
<feature type="transmembrane region" description="Helical" evidence="1">
    <location>
        <begin position="223"/>
        <end position="249"/>
    </location>
</feature>
<keyword evidence="1" id="KW-0472">Membrane</keyword>
<keyword evidence="1" id="KW-1133">Transmembrane helix</keyword>
<organism evidence="2 3">
    <name type="scientific">Jejuia spongiicola</name>
    <dbReference type="NCBI Taxonomy" id="2942207"/>
    <lineage>
        <taxon>Bacteria</taxon>
        <taxon>Pseudomonadati</taxon>
        <taxon>Bacteroidota</taxon>
        <taxon>Flavobacteriia</taxon>
        <taxon>Flavobacteriales</taxon>
        <taxon>Flavobacteriaceae</taxon>
        <taxon>Jejuia</taxon>
    </lineage>
</organism>
<evidence type="ECO:0000313" key="3">
    <source>
        <dbReference type="Proteomes" id="UP001165381"/>
    </source>
</evidence>
<feature type="transmembrane region" description="Helical" evidence="1">
    <location>
        <begin position="163"/>
        <end position="183"/>
    </location>
</feature>
<keyword evidence="3" id="KW-1185">Reference proteome</keyword>
<comment type="caution">
    <text evidence="2">The sequence shown here is derived from an EMBL/GenBank/DDBJ whole genome shotgun (WGS) entry which is preliminary data.</text>
</comment>
<dbReference type="EMBL" id="JAMFLZ010000002">
    <property type="protein sequence ID" value="MCL6294499.1"/>
    <property type="molecule type" value="Genomic_DNA"/>
</dbReference>
<dbReference type="Pfam" id="PF12412">
    <property type="entry name" value="DUF3667"/>
    <property type="match status" value="1"/>
</dbReference>
<keyword evidence="1" id="KW-0812">Transmembrane</keyword>
<dbReference type="InterPro" id="IPR022134">
    <property type="entry name" value="DUF3667"/>
</dbReference>
<gene>
    <name evidence="2" type="ORF">M3P09_05805</name>
</gene>
<protein>
    <submittedName>
        <fullName evidence="2">DUF3667 domain-containing protein</fullName>
    </submittedName>
</protein>
<feature type="transmembrane region" description="Helical" evidence="1">
    <location>
        <begin position="189"/>
        <end position="211"/>
    </location>
</feature>